<keyword evidence="2" id="KW-1185">Reference proteome</keyword>
<comment type="caution">
    <text evidence="1">The sequence shown here is derived from an EMBL/GenBank/DDBJ whole genome shotgun (WGS) entry which is preliminary data.</text>
</comment>
<sequence length="143" mass="15731">MQFTERELTAAVEAAARLTMAASSPPWRRKDADTAWEDAPALKKYQYRAAAGEVVLPALTALPERPVVGARPEFTEQELGEAAEGVVRHQVEARREGAWEKLSDRKRAALVASTVAFVRAALAAMPVRRDPDDPENFVVPDHL</sequence>
<dbReference type="EMBL" id="VFOP01000001">
    <property type="protein sequence ID" value="TQL50702.1"/>
    <property type="molecule type" value="Genomic_DNA"/>
</dbReference>
<dbReference type="AlphaFoldDB" id="A0A542YRH2"/>
<accession>A0A542YRH2</accession>
<reference evidence="1 2" key="1">
    <citation type="submission" date="2019-06" db="EMBL/GenBank/DDBJ databases">
        <title>Sequencing the genomes of 1000 actinobacteria strains.</title>
        <authorList>
            <person name="Klenk H.-P."/>
        </authorList>
    </citation>
    <scope>NUCLEOTIDE SEQUENCE [LARGE SCALE GENOMIC DNA]</scope>
    <source>
        <strain evidence="1 2">DSM 12335</strain>
    </source>
</reference>
<protein>
    <submittedName>
        <fullName evidence="1">Uncharacterized protein</fullName>
    </submittedName>
</protein>
<dbReference type="RefSeq" id="WP_141784799.1">
    <property type="nucleotide sequence ID" value="NZ_BAAAIK010000002.1"/>
</dbReference>
<dbReference type="Proteomes" id="UP000319516">
    <property type="component" value="Unassembled WGS sequence"/>
</dbReference>
<dbReference type="OrthoDB" id="3785108at2"/>
<organism evidence="1 2">
    <name type="scientific">Ornithinicoccus hortensis</name>
    <dbReference type="NCBI Taxonomy" id="82346"/>
    <lineage>
        <taxon>Bacteria</taxon>
        <taxon>Bacillati</taxon>
        <taxon>Actinomycetota</taxon>
        <taxon>Actinomycetes</taxon>
        <taxon>Micrococcales</taxon>
        <taxon>Intrasporangiaceae</taxon>
        <taxon>Ornithinicoccus</taxon>
    </lineage>
</organism>
<evidence type="ECO:0000313" key="1">
    <source>
        <dbReference type="EMBL" id="TQL50702.1"/>
    </source>
</evidence>
<gene>
    <name evidence="1" type="ORF">FB467_1816</name>
</gene>
<name>A0A542YRH2_9MICO</name>
<evidence type="ECO:0000313" key="2">
    <source>
        <dbReference type="Proteomes" id="UP000319516"/>
    </source>
</evidence>
<proteinExistence type="predicted"/>